<name>A0AAN9XC83_PSOTE</name>
<keyword evidence="6" id="KW-0472">Membrane</keyword>
<protein>
    <submittedName>
        <fullName evidence="8">Uncharacterized protein</fullName>
    </submittedName>
</protein>
<sequence length="91" mass="10825">MTRQSLSMRIPKSGLMQRCSRHFREQKTRFYIIWRCTVFLMRVAARLQLHCLCHKICSTKWFLSVTYFACIGKGSAQLWRNQNTSVVDKHV</sequence>
<dbReference type="GO" id="GO:0048367">
    <property type="term" value="P:shoot system development"/>
    <property type="evidence" value="ECO:0007669"/>
    <property type="project" value="UniProtKB-ARBA"/>
</dbReference>
<keyword evidence="2" id="KW-0217">Developmental protein</keyword>
<proteinExistence type="inferred from homology"/>
<keyword evidence="3" id="KW-1003">Cell membrane</keyword>
<evidence type="ECO:0000256" key="4">
    <source>
        <dbReference type="ARBA" id="ARBA00022692"/>
    </source>
</evidence>
<evidence type="ECO:0000256" key="6">
    <source>
        <dbReference type="ARBA" id="ARBA00023136"/>
    </source>
</evidence>
<dbReference type="InterPro" id="IPR012552">
    <property type="entry name" value="DVL"/>
</dbReference>
<dbReference type="GO" id="GO:0008285">
    <property type="term" value="P:negative regulation of cell population proliferation"/>
    <property type="evidence" value="ECO:0007669"/>
    <property type="project" value="InterPro"/>
</dbReference>
<comment type="similarity">
    <text evidence="7">Belongs to the DVL/RTFL small polypeptides family.</text>
</comment>
<reference evidence="8 9" key="1">
    <citation type="submission" date="2024-01" db="EMBL/GenBank/DDBJ databases">
        <title>The genomes of 5 underutilized Papilionoideae crops provide insights into root nodulation and disease resistanc.</title>
        <authorList>
            <person name="Jiang F."/>
        </authorList>
    </citation>
    <scope>NUCLEOTIDE SEQUENCE [LARGE SCALE GENOMIC DNA]</scope>
    <source>
        <strain evidence="8">DUOXIRENSHENG_FW03</strain>
        <tissue evidence="8">Leaves</tissue>
    </source>
</reference>
<organism evidence="8 9">
    <name type="scientific">Psophocarpus tetragonolobus</name>
    <name type="common">Winged bean</name>
    <name type="synonym">Dolichos tetragonolobus</name>
    <dbReference type="NCBI Taxonomy" id="3891"/>
    <lineage>
        <taxon>Eukaryota</taxon>
        <taxon>Viridiplantae</taxon>
        <taxon>Streptophyta</taxon>
        <taxon>Embryophyta</taxon>
        <taxon>Tracheophyta</taxon>
        <taxon>Spermatophyta</taxon>
        <taxon>Magnoliopsida</taxon>
        <taxon>eudicotyledons</taxon>
        <taxon>Gunneridae</taxon>
        <taxon>Pentapetalae</taxon>
        <taxon>rosids</taxon>
        <taxon>fabids</taxon>
        <taxon>Fabales</taxon>
        <taxon>Fabaceae</taxon>
        <taxon>Papilionoideae</taxon>
        <taxon>50 kb inversion clade</taxon>
        <taxon>NPAAA clade</taxon>
        <taxon>indigoferoid/millettioid clade</taxon>
        <taxon>Phaseoleae</taxon>
        <taxon>Psophocarpus</taxon>
    </lineage>
</organism>
<dbReference type="GO" id="GO:0005886">
    <property type="term" value="C:plasma membrane"/>
    <property type="evidence" value="ECO:0007669"/>
    <property type="project" value="UniProtKB-SubCell"/>
</dbReference>
<keyword evidence="4" id="KW-0812">Transmembrane</keyword>
<gene>
    <name evidence="8" type="ORF">VNO78_22604</name>
</gene>
<evidence type="ECO:0000256" key="1">
    <source>
        <dbReference type="ARBA" id="ARBA00004162"/>
    </source>
</evidence>
<evidence type="ECO:0000313" key="9">
    <source>
        <dbReference type="Proteomes" id="UP001386955"/>
    </source>
</evidence>
<evidence type="ECO:0000256" key="5">
    <source>
        <dbReference type="ARBA" id="ARBA00022989"/>
    </source>
</evidence>
<dbReference type="Pfam" id="PF08137">
    <property type="entry name" value="DVL"/>
    <property type="match status" value="1"/>
</dbReference>
<evidence type="ECO:0000256" key="7">
    <source>
        <dbReference type="ARBA" id="ARBA00024340"/>
    </source>
</evidence>
<evidence type="ECO:0000313" key="8">
    <source>
        <dbReference type="EMBL" id="KAK7387810.1"/>
    </source>
</evidence>
<comment type="caution">
    <text evidence="8">The sequence shown here is derived from an EMBL/GenBank/DDBJ whole genome shotgun (WGS) entry which is preliminary data.</text>
</comment>
<keyword evidence="5" id="KW-1133">Transmembrane helix</keyword>
<evidence type="ECO:0000256" key="2">
    <source>
        <dbReference type="ARBA" id="ARBA00022473"/>
    </source>
</evidence>
<accession>A0AAN9XC83</accession>
<comment type="subcellular location">
    <subcellularLocation>
        <location evidence="1">Cell membrane</location>
        <topology evidence="1">Single-pass membrane protein</topology>
    </subcellularLocation>
</comment>
<dbReference type="Proteomes" id="UP001386955">
    <property type="component" value="Unassembled WGS sequence"/>
</dbReference>
<dbReference type="AlphaFoldDB" id="A0AAN9XC83"/>
<dbReference type="EMBL" id="JAYMYS010000006">
    <property type="protein sequence ID" value="KAK7387810.1"/>
    <property type="molecule type" value="Genomic_DNA"/>
</dbReference>
<keyword evidence="9" id="KW-1185">Reference proteome</keyword>
<evidence type="ECO:0000256" key="3">
    <source>
        <dbReference type="ARBA" id="ARBA00022475"/>
    </source>
</evidence>